<protein>
    <submittedName>
        <fullName evidence="4">Gliding motility-associated ABC transporter substrate-binding protein GldG</fullName>
    </submittedName>
</protein>
<evidence type="ECO:0000256" key="1">
    <source>
        <dbReference type="SAM" id="Phobius"/>
    </source>
</evidence>
<dbReference type="InterPro" id="IPR055396">
    <property type="entry name" value="DUF7088"/>
</dbReference>
<organism evidence="4 5">
    <name type="scientific">Flavobacterium sediminis</name>
    <dbReference type="NCBI Taxonomy" id="2201181"/>
    <lineage>
        <taxon>Bacteria</taxon>
        <taxon>Pseudomonadati</taxon>
        <taxon>Bacteroidota</taxon>
        <taxon>Flavobacteriia</taxon>
        <taxon>Flavobacteriales</taxon>
        <taxon>Flavobacteriaceae</taxon>
        <taxon>Flavobacterium</taxon>
    </lineage>
</organism>
<keyword evidence="1" id="KW-0472">Membrane</keyword>
<name>A0A2U8QX94_9FLAO</name>
<evidence type="ECO:0000313" key="4">
    <source>
        <dbReference type="EMBL" id="AWM14753.1"/>
    </source>
</evidence>
<dbReference type="EMBL" id="CP029463">
    <property type="protein sequence ID" value="AWM14753.1"/>
    <property type="molecule type" value="Genomic_DNA"/>
</dbReference>
<keyword evidence="1" id="KW-1133">Transmembrane helix</keyword>
<dbReference type="InterPro" id="IPR019863">
    <property type="entry name" value="Motility-assoc_ABC-rel_GldG"/>
</dbReference>
<dbReference type="SUPFAM" id="SSF52317">
    <property type="entry name" value="Class I glutamine amidotransferase-like"/>
    <property type="match status" value="1"/>
</dbReference>
<dbReference type="RefSeq" id="WP_109570091.1">
    <property type="nucleotide sequence ID" value="NZ_CP029463.1"/>
</dbReference>
<dbReference type="InterPro" id="IPR029062">
    <property type="entry name" value="Class_I_gatase-like"/>
</dbReference>
<feature type="domain" description="ABC-type uncharacterised transport system" evidence="2">
    <location>
        <begin position="189"/>
        <end position="496"/>
    </location>
</feature>
<dbReference type="InterPro" id="IPR019196">
    <property type="entry name" value="ABC_transp_unknown"/>
</dbReference>
<accession>A0A2U8QX94</accession>
<dbReference type="Proteomes" id="UP000245429">
    <property type="component" value="Chromosome"/>
</dbReference>
<dbReference type="KEGG" id="fse:DI487_13390"/>
<dbReference type="Pfam" id="PF09822">
    <property type="entry name" value="ABC_transp_aux"/>
    <property type="match status" value="1"/>
</dbReference>
<gene>
    <name evidence="4" type="primary">gldG</name>
    <name evidence="4" type="ORF">DI487_13390</name>
</gene>
<keyword evidence="1" id="KW-0812">Transmembrane</keyword>
<feature type="transmembrane region" description="Helical" evidence="1">
    <location>
        <begin position="530"/>
        <end position="553"/>
    </location>
</feature>
<evidence type="ECO:0000259" key="2">
    <source>
        <dbReference type="Pfam" id="PF09822"/>
    </source>
</evidence>
<reference evidence="4 5" key="1">
    <citation type="submission" date="2018-05" db="EMBL/GenBank/DDBJ databases">
        <title>Flavobacterium sp. MEBiC07310.</title>
        <authorList>
            <person name="Baek K."/>
        </authorList>
    </citation>
    <scope>NUCLEOTIDE SEQUENCE [LARGE SCALE GENOMIC DNA]</scope>
    <source>
        <strain evidence="4 5">MEBiC07310</strain>
    </source>
</reference>
<dbReference type="Pfam" id="PF23357">
    <property type="entry name" value="DUF7088"/>
    <property type="match status" value="1"/>
</dbReference>
<dbReference type="OrthoDB" id="9777219at2"/>
<dbReference type="AlphaFoldDB" id="A0A2U8QX94"/>
<dbReference type="NCBIfam" id="TIGR03521">
    <property type="entry name" value="GldG"/>
    <property type="match status" value="1"/>
</dbReference>
<evidence type="ECO:0000313" key="5">
    <source>
        <dbReference type="Proteomes" id="UP000245429"/>
    </source>
</evidence>
<feature type="domain" description="DUF7088" evidence="3">
    <location>
        <begin position="36"/>
        <end position="142"/>
    </location>
</feature>
<proteinExistence type="predicted"/>
<keyword evidence="5" id="KW-1185">Reference proteome</keyword>
<sequence>MKKNIKAFKQLLLLLLVLVVANFGGHYFFKRFDLTQDKRYTLSPTTLNIIKTVDSPLYIDVFLEGNFPPEFRRLQDETRQLLEEFSAYNSNIIFQFVNPIEKEEERVAIMKQFYERGMQPLSITVDDKGKQSQEVVFPWATANYGDKGSKIALLKNLMGASTEQKVISSVQHLEFAFAEALNKITKEKQKKIAIVKGNGELDDRYIADFLQTVRESYYIGPFTLDSVSKQQPVETLDALKKYDLAIIAKPTEGFSEEEKQVLDQYIVNGGKTLWLIDDVAINFEDLSNETGQTVAFPRQLNLTDMFFAYGIRMNPLIIKDEQGIPIKLATGQQGSQTQYQQFIWRYSPYVYPISSHPLVKNMEGIKFEFATPIELLKNDIHKTVLLTSSEYSRPIGLPATFSLDMVTEETRPEDYTGKGLMPVAVLLEGNFTSMYKNRVLPFKEKDFKETGSDNKMIVISDGDVIKNQLENGVPLELGFDKWTNNLYGNKEFLMNCINYLLDDTGLINIRSKDVDLPLLDKERVYQNYTWAQMVTVGLPIGILIIFGFVFTYLRKRMYSR</sequence>
<evidence type="ECO:0000259" key="3">
    <source>
        <dbReference type="Pfam" id="PF23357"/>
    </source>
</evidence>